<dbReference type="Proteomes" id="UP000317778">
    <property type="component" value="Unassembled WGS sequence"/>
</dbReference>
<comment type="caution">
    <text evidence="1">The sequence shown here is derived from an EMBL/GenBank/DDBJ whole genome shotgun (WGS) entry which is preliminary data.</text>
</comment>
<evidence type="ECO:0000313" key="1">
    <source>
        <dbReference type="EMBL" id="TKJ43479.1"/>
    </source>
</evidence>
<accession>A0A532V8G9</accession>
<name>A0A532V8G9_UNCT6</name>
<dbReference type="EMBL" id="NJBO01000004">
    <property type="protein sequence ID" value="TKJ43479.1"/>
    <property type="molecule type" value="Genomic_DNA"/>
</dbReference>
<protein>
    <submittedName>
        <fullName evidence="1">Uncharacterized protein</fullName>
    </submittedName>
</protein>
<reference evidence="1 2" key="1">
    <citation type="submission" date="2017-06" db="EMBL/GenBank/DDBJ databases">
        <title>Novel microbial phyla capable of carbon fixation and sulfur reduction in deep-sea sediments.</title>
        <authorList>
            <person name="Huang J."/>
            <person name="Baker B."/>
            <person name="Wang Y."/>
        </authorList>
    </citation>
    <scope>NUCLEOTIDE SEQUENCE [LARGE SCALE GENOMIC DNA]</scope>
    <source>
        <strain evidence="1">B3_TA06</strain>
    </source>
</reference>
<sequence>MRKIPFVLFMALIVIPATLLGQEPWERVVTGKAIIESKPKAFYYEIDPYQPIGILLGANRFILDENLTTQVEKAVGRSTFMADPYLLRIPVQISRFYDLDHEFLSVETAPYQERGVSEWEVQILDARGSTFRTLQGRGSLPASISWDGRGDELTEVMRVGDVYSYIIILTMKDGSRMRKIGRPIDLNGVAYDSVVAVKESEIATYDPIVSEKIARYYQYVLNRFKEKGFSRIRITASDSYIADIAQRYLNERLYHTEITVVENPEYARVEFVFQ</sequence>
<evidence type="ECO:0000313" key="2">
    <source>
        <dbReference type="Proteomes" id="UP000317778"/>
    </source>
</evidence>
<organism evidence="1 2">
    <name type="scientific">candidate division TA06 bacterium B3_TA06</name>
    <dbReference type="NCBI Taxonomy" id="2012487"/>
    <lineage>
        <taxon>Bacteria</taxon>
        <taxon>Bacteria division TA06</taxon>
    </lineage>
</organism>
<gene>
    <name evidence="1" type="ORF">CEE36_03850</name>
</gene>
<dbReference type="AlphaFoldDB" id="A0A532V8G9"/>
<proteinExistence type="predicted"/>